<proteinExistence type="predicted"/>
<dbReference type="EMBL" id="JAGGNH010000018">
    <property type="protein sequence ID" value="KAJ0961514.1"/>
    <property type="molecule type" value="Genomic_DNA"/>
</dbReference>
<sequence>MEHPLLVIQNIMLLHRQLTPFTSEERGFGMLSFRICCQKDSCLQKRHYSQDVQLEDLQPSFIVMNLLNFSPRQQHVKCLSDARFFFDDRHIREQHHKTILSRHLVISVDILCYKQVVWSISRTGKFVAI</sequence>
<keyword evidence="2" id="KW-1185">Reference proteome</keyword>
<dbReference type="AlphaFoldDB" id="A0A9D5BV68"/>
<accession>A0A9D5BV68</accession>
<organism evidence="1 2">
    <name type="scientific">Dioscorea zingiberensis</name>
    <dbReference type="NCBI Taxonomy" id="325984"/>
    <lineage>
        <taxon>Eukaryota</taxon>
        <taxon>Viridiplantae</taxon>
        <taxon>Streptophyta</taxon>
        <taxon>Embryophyta</taxon>
        <taxon>Tracheophyta</taxon>
        <taxon>Spermatophyta</taxon>
        <taxon>Magnoliopsida</taxon>
        <taxon>Liliopsida</taxon>
        <taxon>Dioscoreales</taxon>
        <taxon>Dioscoreaceae</taxon>
        <taxon>Dioscorea</taxon>
    </lineage>
</organism>
<dbReference type="Proteomes" id="UP001085076">
    <property type="component" value="Unassembled WGS sequence"/>
</dbReference>
<evidence type="ECO:0000313" key="2">
    <source>
        <dbReference type="Proteomes" id="UP001085076"/>
    </source>
</evidence>
<evidence type="ECO:0000313" key="1">
    <source>
        <dbReference type="EMBL" id="KAJ0961514.1"/>
    </source>
</evidence>
<comment type="caution">
    <text evidence="1">The sequence shown here is derived from an EMBL/GenBank/DDBJ whole genome shotgun (WGS) entry which is preliminary data.</text>
</comment>
<name>A0A9D5BV68_9LILI</name>
<protein>
    <submittedName>
        <fullName evidence="1">Uncharacterized protein</fullName>
    </submittedName>
</protein>
<reference evidence="1 2" key="1">
    <citation type="journal article" date="2022" name="Hortic Res">
        <title>The genome of Dioscorea zingiberensis sheds light on the biosynthesis, origin and evolution of the medicinally important diosgenin saponins.</title>
        <authorList>
            <person name="Li Y."/>
            <person name="Tan C."/>
            <person name="Li Z."/>
            <person name="Guo J."/>
            <person name="Li S."/>
            <person name="Chen X."/>
            <person name="Wang C."/>
            <person name="Dai X."/>
            <person name="Yang H."/>
            <person name="Song W."/>
            <person name="Hou L."/>
            <person name="Xu J."/>
            <person name="Tong Z."/>
            <person name="Xu A."/>
            <person name="Yuan X."/>
            <person name="Wang W."/>
            <person name="Yang Q."/>
            <person name="Chen L."/>
            <person name="Sun Z."/>
            <person name="Wang K."/>
            <person name="Pan B."/>
            <person name="Chen J."/>
            <person name="Bao Y."/>
            <person name="Liu F."/>
            <person name="Qi X."/>
            <person name="Gang D.R."/>
            <person name="Wen J."/>
            <person name="Li J."/>
        </authorList>
    </citation>
    <scope>NUCLEOTIDE SEQUENCE [LARGE SCALE GENOMIC DNA]</scope>
    <source>
        <strain evidence="1">Dzin_1.0</strain>
    </source>
</reference>
<gene>
    <name evidence="1" type="ORF">J5N97_001858</name>
</gene>